<dbReference type="EMBL" id="CP051685">
    <property type="protein sequence ID" value="QJE00671.1"/>
    <property type="molecule type" value="Genomic_DNA"/>
</dbReference>
<protein>
    <submittedName>
        <fullName evidence="2">Uncharacterized protein</fullName>
    </submittedName>
</protein>
<keyword evidence="1" id="KW-0175">Coiled coil</keyword>
<accession>A0A7Z2ZSN2</accession>
<evidence type="ECO:0000256" key="1">
    <source>
        <dbReference type="SAM" id="Coils"/>
    </source>
</evidence>
<evidence type="ECO:0000313" key="3">
    <source>
        <dbReference type="Proteomes" id="UP000502415"/>
    </source>
</evidence>
<sequence length="179" mass="20368">MFGIDFKSLRKGVDSLEKRLQAMRTEVEELRRQRERVQHAPVHKDDLKALLANWLAANGERYQQSLRETLAKFVRSPRYMTQHDLDQTMSLSGALQPFAGDTARIGPKDIDQALCGLFASLLKDTVMKEIDSMDWSPNAITAAERTVTMAQLTEQIDRLDRDTAALINEAEEAGIHWNR</sequence>
<evidence type="ECO:0000313" key="2">
    <source>
        <dbReference type="EMBL" id="QJE00671.1"/>
    </source>
</evidence>
<name>A0A7Z2ZSN2_9BURK</name>
<feature type="coiled-coil region" evidence="1">
    <location>
        <begin position="6"/>
        <end position="40"/>
    </location>
</feature>
<keyword evidence="3" id="KW-1185">Reference proteome</keyword>
<dbReference type="AlphaFoldDB" id="A0A7Z2ZSN2"/>
<dbReference type="Proteomes" id="UP000502415">
    <property type="component" value="Chromosome"/>
</dbReference>
<gene>
    <name evidence="2" type="ORF">HH212_12100</name>
</gene>
<organism evidence="2 3">
    <name type="scientific">Massilia forsythiae</name>
    <dbReference type="NCBI Taxonomy" id="2728020"/>
    <lineage>
        <taxon>Bacteria</taxon>
        <taxon>Pseudomonadati</taxon>
        <taxon>Pseudomonadota</taxon>
        <taxon>Betaproteobacteria</taxon>
        <taxon>Burkholderiales</taxon>
        <taxon>Oxalobacteraceae</taxon>
        <taxon>Telluria group</taxon>
        <taxon>Massilia</taxon>
    </lineage>
</organism>
<dbReference type="KEGG" id="mfy:HH212_12100"/>
<proteinExistence type="predicted"/>
<reference evidence="2 3" key="1">
    <citation type="submission" date="2020-04" db="EMBL/GenBank/DDBJ databases">
        <title>Genome sequencing of novel species.</title>
        <authorList>
            <person name="Heo J."/>
            <person name="Kim S.-J."/>
            <person name="Kim J.-S."/>
            <person name="Hong S.-B."/>
            <person name="Kwon S.-W."/>
        </authorList>
    </citation>
    <scope>NUCLEOTIDE SEQUENCE [LARGE SCALE GENOMIC DNA]</scope>
    <source>
        <strain evidence="2 3">GN2-R2</strain>
    </source>
</reference>
<dbReference type="RefSeq" id="WP_170202703.1">
    <property type="nucleotide sequence ID" value="NZ_CP051685.1"/>
</dbReference>